<comment type="function">
    <text evidence="1">Involved in nucleolar processing of pre-18S ribosomal RNA.</text>
</comment>
<dbReference type="Proteomes" id="UP000053989">
    <property type="component" value="Unassembled WGS sequence"/>
</dbReference>
<dbReference type="Pfam" id="PF08149">
    <property type="entry name" value="BING4CT"/>
    <property type="match status" value="1"/>
</dbReference>
<keyword evidence="3" id="KW-0698">rRNA processing</keyword>
<dbReference type="PROSITE" id="PS50294">
    <property type="entry name" value="WD_REPEATS_REGION"/>
    <property type="match status" value="1"/>
</dbReference>
<dbReference type="AlphaFoldDB" id="A0A0C2YPI5"/>
<dbReference type="STRING" id="1036808.A0A0C2YPI5"/>
<evidence type="ECO:0000256" key="2">
    <source>
        <dbReference type="ARBA" id="ARBA00004604"/>
    </source>
</evidence>
<dbReference type="InterPro" id="IPR015943">
    <property type="entry name" value="WD40/YVTN_repeat-like_dom_sf"/>
</dbReference>
<accession>A0A0C2YPI5</accession>
<keyword evidence="5" id="KW-0677">Repeat</keyword>
<sequence>MQPQPFPPFLFVHLSSKLDTYYTVMDSLIAKGDAIQPLSKKRKRTESGKRTTKPSPSSDRTAASVAQKTSLPKSLRPTSPPPGHVPKNTHIKDLKLRTQLNRQASHAARAKDLLRDAELLLTNDAGTIQVENDLERTWRVGQDDIAASAGQEAAKGRQEWKLDGGPYRSRYTRNGRHLAIVGKTGHIATFDWQTGTIHAELQLRETCRDITFLQDQSFFAVAQKKYVFIYDRDGVEIHRLKAHIEPTRLEFLPYHWLLATVGNAGYLKYQDTSTGDLVAEHRTKLGACRAMTQNRHNAVIHLGHQNGVVSLWTPNLPHPAVQLLAHLGPVVSLTVDPSTGGRYMASSGADGTVKIWDCRNWKGAIREWTSRSGGGELEWSAKGALAVAAGGSVNVYTKPSIQTLFAPKVPPPLYLTHPIPHRPLTSVRFCPFQDILTVGHNAGLSSILVPGSGEPNFDSAEADPFENKRTRREREVKGLLDKIQPDMIALDPDFIGSLAPPSKLTTAVNDNHGIPFARLPRLERLRIQGKADETEIDAAAEGIEDADEQEEANANGQKVSNQQREKKKMRGRGKSLKRYLRKQRKNVIDPTAVAIRAKLEKQREERRTAKAIEKGEIIPKKPSALDRFRRP</sequence>
<dbReference type="OrthoDB" id="10251154at2759"/>
<evidence type="ECO:0000256" key="5">
    <source>
        <dbReference type="ARBA" id="ARBA00022737"/>
    </source>
</evidence>
<reference evidence="12" key="2">
    <citation type="submission" date="2015-01" db="EMBL/GenBank/DDBJ databases">
        <title>Evolutionary Origins and Diversification of the Mycorrhizal Mutualists.</title>
        <authorList>
            <consortium name="DOE Joint Genome Institute"/>
            <consortium name="Mycorrhizal Genomics Consortium"/>
            <person name="Kohler A."/>
            <person name="Kuo A."/>
            <person name="Nagy L.G."/>
            <person name="Floudas D."/>
            <person name="Copeland A."/>
            <person name="Barry K.W."/>
            <person name="Cichocki N."/>
            <person name="Veneault-Fourrey C."/>
            <person name="LaButti K."/>
            <person name="Lindquist E.A."/>
            <person name="Lipzen A."/>
            <person name="Lundell T."/>
            <person name="Morin E."/>
            <person name="Murat C."/>
            <person name="Riley R."/>
            <person name="Ohm R."/>
            <person name="Sun H."/>
            <person name="Tunlid A."/>
            <person name="Henrissat B."/>
            <person name="Grigoriev I.V."/>
            <person name="Hibbett D.S."/>
            <person name="Martin F."/>
        </authorList>
    </citation>
    <scope>NUCLEOTIDE SEQUENCE [LARGE SCALE GENOMIC DNA]</scope>
    <source>
        <strain evidence="12">Foug A</strain>
    </source>
</reference>
<evidence type="ECO:0000256" key="9">
    <source>
        <dbReference type="SAM" id="MobiDB-lite"/>
    </source>
</evidence>
<comment type="subcellular location">
    <subcellularLocation>
        <location evidence="2">Nucleus</location>
        <location evidence="2">Nucleolus</location>
    </subcellularLocation>
</comment>
<evidence type="ECO:0000256" key="1">
    <source>
        <dbReference type="ARBA" id="ARBA00004099"/>
    </source>
</evidence>
<keyword evidence="12" id="KW-1185">Reference proteome</keyword>
<dbReference type="InterPro" id="IPR001680">
    <property type="entry name" value="WD40_rpt"/>
</dbReference>
<feature type="region of interest" description="Disordered" evidence="9">
    <location>
        <begin position="38"/>
        <end position="90"/>
    </location>
</feature>
<feature type="compositionally biased region" description="Basic residues" evidence="9">
    <location>
        <begin position="565"/>
        <end position="584"/>
    </location>
</feature>
<evidence type="ECO:0000313" key="11">
    <source>
        <dbReference type="EMBL" id="KIM51618.1"/>
    </source>
</evidence>
<keyword evidence="6" id="KW-0539">Nucleus</keyword>
<dbReference type="PROSITE" id="PS50082">
    <property type="entry name" value="WD_REPEATS_2"/>
    <property type="match status" value="1"/>
</dbReference>
<dbReference type="Pfam" id="PF00400">
    <property type="entry name" value="WD40"/>
    <property type="match status" value="1"/>
</dbReference>
<protein>
    <recommendedName>
        <fullName evidence="7">U three protein 7</fullName>
    </recommendedName>
</protein>
<name>A0A0C2YPI5_9AGAM</name>
<dbReference type="FunFam" id="2.130.10.10:FF:000378">
    <property type="entry name" value="U3 small nucleolar RNA-associated protein 7"/>
    <property type="match status" value="1"/>
</dbReference>
<feature type="compositionally biased region" description="Polar residues" evidence="9">
    <location>
        <begin position="53"/>
        <end position="72"/>
    </location>
</feature>
<dbReference type="InterPro" id="IPR040315">
    <property type="entry name" value="WDR46/Utp7"/>
</dbReference>
<dbReference type="Gene3D" id="2.130.10.10">
    <property type="entry name" value="YVTN repeat-like/Quinoprotein amine dehydrogenase"/>
    <property type="match status" value="2"/>
</dbReference>
<dbReference type="PANTHER" id="PTHR14085">
    <property type="entry name" value="WD-REPEAT PROTEIN BING4"/>
    <property type="match status" value="1"/>
</dbReference>
<dbReference type="SMART" id="SM00320">
    <property type="entry name" value="WD40"/>
    <property type="match status" value="3"/>
</dbReference>
<evidence type="ECO:0000256" key="7">
    <source>
        <dbReference type="ARBA" id="ARBA00076453"/>
    </source>
</evidence>
<feature type="repeat" description="WD" evidence="8">
    <location>
        <begin position="323"/>
        <end position="357"/>
    </location>
</feature>
<dbReference type="InterPro" id="IPR012952">
    <property type="entry name" value="BING4_C_dom"/>
</dbReference>
<dbReference type="GO" id="GO:0000462">
    <property type="term" value="P:maturation of SSU-rRNA from tricistronic rRNA transcript (SSU-rRNA, 5.8S rRNA, LSU-rRNA)"/>
    <property type="evidence" value="ECO:0007669"/>
    <property type="project" value="TreeGrafter"/>
</dbReference>
<evidence type="ECO:0000256" key="3">
    <source>
        <dbReference type="ARBA" id="ARBA00022552"/>
    </source>
</evidence>
<feature type="domain" description="BING4 C-terminal" evidence="10">
    <location>
        <begin position="413"/>
        <end position="492"/>
    </location>
</feature>
<dbReference type="GO" id="GO:0032040">
    <property type="term" value="C:small-subunit processome"/>
    <property type="evidence" value="ECO:0007669"/>
    <property type="project" value="TreeGrafter"/>
</dbReference>
<reference evidence="11 12" key="1">
    <citation type="submission" date="2014-04" db="EMBL/GenBank/DDBJ databases">
        <authorList>
            <consortium name="DOE Joint Genome Institute"/>
            <person name="Kuo A."/>
            <person name="Kohler A."/>
            <person name="Nagy L.G."/>
            <person name="Floudas D."/>
            <person name="Copeland A."/>
            <person name="Barry K.W."/>
            <person name="Cichocki N."/>
            <person name="Veneault-Fourrey C."/>
            <person name="LaButti K."/>
            <person name="Lindquist E.A."/>
            <person name="Lipzen A."/>
            <person name="Lundell T."/>
            <person name="Morin E."/>
            <person name="Murat C."/>
            <person name="Sun H."/>
            <person name="Tunlid A."/>
            <person name="Henrissat B."/>
            <person name="Grigoriev I.V."/>
            <person name="Hibbett D.S."/>
            <person name="Martin F."/>
            <person name="Nordberg H.P."/>
            <person name="Cantor M.N."/>
            <person name="Hua S.X."/>
        </authorList>
    </citation>
    <scope>NUCLEOTIDE SEQUENCE [LARGE SCALE GENOMIC DNA]</scope>
    <source>
        <strain evidence="11 12">Foug A</strain>
    </source>
</reference>
<dbReference type="GO" id="GO:0030686">
    <property type="term" value="C:90S preribosome"/>
    <property type="evidence" value="ECO:0007669"/>
    <property type="project" value="TreeGrafter"/>
</dbReference>
<evidence type="ECO:0000256" key="4">
    <source>
        <dbReference type="ARBA" id="ARBA00022574"/>
    </source>
</evidence>
<feature type="region of interest" description="Disordered" evidence="9">
    <location>
        <begin position="600"/>
        <end position="631"/>
    </location>
</feature>
<dbReference type="InParanoid" id="A0A0C2YPI5"/>
<proteinExistence type="predicted"/>
<organism evidence="11 12">
    <name type="scientific">Scleroderma citrinum Foug A</name>
    <dbReference type="NCBI Taxonomy" id="1036808"/>
    <lineage>
        <taxon>Eukaryota</taxon>
        <taxon>Fungi</taxon>
        <taxon>Dikarya</taxon>
        <taxon>Basidiomycota</taxon>
        <taxon>Agaricomycotina</taxon>
        <taxon>Agaricomycetes</taxon>
        <taxon>Agaricomycetidae</taxon>
        <taxon>Boletales</taxon>
        <taxon>Sclerodermatineae</taxon>
        <taxon>Sclerodermataceae</taxon>
        <taxon>Scleroderma</taxon>
    </lineage>
</organism>
<dbReference type="HOGENOM" id="CLU_022996_1_0_1"/>
<evidence type="ECO:0000256" key="8">
    <source>
        <dbReference type="PROSITE-ProRule" id="PRU00221"/>
    </source>
</evidence>
<evidence type="ECO:0000313" key="12">
    <source>
        <dbReference type="Proteomes" id="UP000053989"/>
    </source>
</evidence>
<feature type="region of interest" description="Disordered" evidence="9">
    <location>
        <begin position="545"/>
        <end position="584"/>
    </location>
</feature>
<evidence type="ECO:0000259" key="10">
    <source>
        <dbReference type="SMART" id="SM01033"/>
    </source>
</evidence>
<dbReference type="PANTHER" id="PTHR14085:SF3">
    <property type="entry name" value="WD REPEAT-CONTAINING PROTEIN 46"/>
    <property type="match status" value="1"/>
</dbReference>
<dbReference type="SMART" id="SM01033">
    <property type="entry name" value="BING4CT"/>
    <property type="match status" value="1"/>
</dbReference>
<keyword evidence="4 8" id="KW-0853">WD repeat</keyword>
<dbReference type="EMBL" id="KN822248">
    <property type="protein sequence ID" value="KIM51618.1"/>
    <property type="molecule type" value="Genomic_DNA"/>
</dbReference>
<evidence type="ECO:0000256" key="6">
    <source>
        <dbReference type="ARBA" id="ARBA00023242"/>
    </source>
</evidence>
<dbReference type="InterPro" id="IPR036322">
    <property type="entry name" value="WD40_repeat_dom_sf"/>
</dbReference>
<dbReference type="FunCoup" id="A0A0C2YPI5">
    <property type="interactions" value="850"/>
</dbReference>
<gene>
    <name evidence="11" type="ORF">SCLCIDRAFT_1224316</name>
</gene>
<dbReference type="SUPFAM" id="SSF50978">
    <property type="entry name" value="WD40 repeat-like"/>
    <property type="match status" value="1"/>
</dbReference>